<dbReference type="GO" id="GO:0004634">
    <property type="term" value="F:phosphopyruvate hydratase activity"/>
    <property type="evidence" value="ECO:0007669"/>
    <property type="project" value="UniProtKB-EC"/>
</dbReference>
<dbReference type="Pfam" id="PF00113">
    <property type="entry name" value="Enolase_C"/>
    <property type="match status" value="1"/>
</dbReference>
<accession>A0A8S3U083</accession>
<dbReference type="InterPro" id="IPR020810">
    <property type="entry name" value="Enolase_C"/>
</dbReference>
<dbReference type="EC" id="4.2.1.11" evidence="3"/>
<dbReference type="PANTHER" id="PTHR11902:SF30">
    <property type="entry name" value="ENOLASE 4"/>
    <property type="match status" value="1"/>
</dbReference>
<keyword evidence="10" id="KW-1185">Reference proteome</keyword>
<feature type="region of interest" description="Disordered" evidence="7">
    <location>
        <begin position="195"/>
        <end position="236"/>
    </location>
</feature>
<reference evidence="9" key="1">
    <citation type="submission" date="2021-03" db="EMBL/GenBank/DDBJ databases">
        <authorList>
            <person name="Bekaert M."/>
        </authorList>
    </citation>
    <scope>NUCLEOTIDE SEQUENCE</scope>
</reference>
<dbReference type="SMART" id="SM01192">
    <property type="entry name" value="Enolase_C"/>
    <property type="match status" value="1"/>
</dbReference>
<evidence type="ECO:0000313" key="9">
    <source>
        <dbReference type="EMBL" id="CAG2239294.1"/>
    </source>
</evidence>
<dbReference type="GO" id="GO:0006096">
    <property type="term" value="P:glycolytic process"/>
    <property type="evidence" value="ECO:0007669"/>
    <property type="project" value="UniProtKB-KW"/>
</dbReference>
<evidence type="ECO:0000256" key="5">
    <source>
        <dbReference type="ARBA" id="ARBA00023239"/>
    </source>
</evidence>
<evidence type="ECO:0000256" key="7">
    <source>
        <dbReference type="SAM" id="MobiDB-lite"/>
    </source>
</evidence>
<name>A0A8S3U083_MYTED</name>
<dbReference type="InterPro" id="IPR000941">
    <property type="entry name" value="Enolase"/>
</dbReference>
<protein>
    <recommendedName>
        <fullName evidence="3">phosphopyruvate hydratase</fullName>
        <ecNumber evidence="3">4.2.1.11</ecNumber>
    </recommendedName>
    <alternativeName>
        <fullName evidence="6">2-phospho-D-glycerate hydro-lyase</fullName>
    </alternativeName>
</protein>
<organism evidence="9 10">
    <name type="scientific">Mytilus edulis</name>
    <name type="common">Blue mussel</name>
    <dbReference type="NCBI Taxonomy" id="6550"/>
    <lineage>
        <taxon>Eukaryota</taxon>
        <taxon>Metazoa</taxon>
        <taxon>Spiralia</taxon>
        <taxon>Lophotrochozoa</taxon>
        <taxon>Mollusca</taxon>
        <taxon>Bivalvia</taxon>
        <taxon>Autobranchia</taxon>
        <taxon>Pteriomorphia</taxon>
        <taxon>Mytilida</taxon>
        <taxon>Mytiloidea</taxon>
        <taxon>Mytilidae</taxon>
        <taxon>Mytilinae</taxon>
        <taxon>Mytilus</taxon>
    </lineage>
</organism>
<evidence type="ECO:0000256" key="1">
    <source>
        <dbReference type="ARBA" id="ARBA00005031"/>
    </source>
</evidence>
<dbReference type="GO" id="GO:0000015">
    <property type="term" value="C:phosphopyruvate hydratase complex"/>
    <property type="evidence" value="ECO:0007669"/>
    <property type="project" value="InterPro"/>
</dbReference>
<dbReference type="EMBL" id="CAJPWZ010002510">
    <property type="protein sequence ID" value="CAG2239294.1"/>
    <property type="molecule type" value="Genomic_DNA"/>
</dbReference>
<sequence>MQYTVLPHMLRDYNLQNISTKLVNDIGAMCPTFDKAEQGLDLLQEAITNCGLTAGEDFFIGLNCAGPEMFDYEKGKYEVMVGIAKVADDLVEFWSDLLTRYPSIIAIIDPMRKQEEEHWMRLCDRISDRCLVIEDDNQIVMSSCQGETTDTFLADFVSCRCKCKIYQSWSTSKRGERTVQINRLLQIEKQLETKDKLKPLEPNAFPHIAPPPLPEPEEGEGEAQTEEKAKKDGKKK</sequence>
<evidence type="ECO:0000256" key="3">
    <source>
        <dbReference type="ARBA" id="ARBA00012058"/>
    </source>
</evidence>
<gene>
    <name evidence="9" type="ORF">MEDL_51661</name>
</gene>
<dbReference type="PANTHER" id="PTHR11902">
    <property type="entry name" value="ENOLASE"/>
    <property type="match status" value="1"/>
</dbReference>
<dbReference type="Proteomes" id="UP000683360">
    <property type="component" value="Unassembled WGS sequence"/>
</dbReference>
<feature type="compositionally biased region" description="Acidic residues" evidence="7">
    <location>
        <begin position="215"/>
        <end position="224"/>
    </location>
</feature>
<comment type="pathway">
    <text evidence="1">Carbohydrate degradation; glycolysis; pyruvate from D-glyceraldehyde 3-phosphate: step 4/5.</text>
</comment>
<dbReference type="OrthoDB" id="10009078at2759"/>
<dbReference type="Gene3D" id="3.20.20.120">
    <property type="entry name" value="Enolase-like C-terminal domain"/>
    <property type="match status" value="2"/>
</dbReference>
<feature type="domain" description="Enolase C-terminal TIM barrel" evidence="8">
    <location>
        <begin position="3"/>
        <end position="205"/>
    </location>
</feature>
<dbReference type="SUPFAM" id="SSF51604">
    <property type="entry name" value="Enolase C-terminal domain-like"/>
    <property type="match status" value="1"/>
</dbReference>
<keyword evidence="5 9" id="KW-0456">Lyase</keyword>
<proteinExistence type="inferred from homology"/>
<evidence type="ECO:0000256" key="6">
    <source>
        <dbReference type="ARBA" id="ARBA00031125"/>
    </source>
</evidence>
<dbReference type="InterPro" id="IPR036849">
    <property type="entry name" value="Enolase-like_C_sf"/>
</dbReference>
<evidence type="ECO:0000313" key="10">
    <source>
        <dbReference type="Proteomes" id="UP000683360"/>
    </source>
</evidence>
<keyword evidence="4" id="KW-0324">Glycolysis</keyword>
<dbReference type="GO" id="GO:0000287">
    <property type="term" value="F:magnesium ion binding"/>
    <property type="evidence" value="ECO:0007669"/>
    <property type="project" value="InterPro"/>
</dbReference>
<evidence type="ECO:0000259" key="8">
    <source>
        <dbReference type="SMART" id="SM01192"/>
    </source>
</evidence>
<dbReference type="AlphaFoldDB" id="A0A8S3U083"/>
<comment type="caution">
    <text evidence="9">The sequence shown here is derived from an EMBL/GenBank/DDBJ whole genome shotgun (WGS) entry which is preliminary data.</text>
</comment>
<evidence type="ECO:0000256" key="2">
    <source>
        <dbReference type="ARBA" id="ARBA00009604"/>
    </source>
</evidence>
<evidence type="ECO:0000256" key="4">
    <source>
        <dbReference type="ARBA" id="ARBA00023152"/>
    </source>
</evidence>
<comment type="similarity">
    <text evidence="2">Belongs to the enolase family.</text>
</comment>